<name>M0JBQ5_HALVA</name>
<organism evidence="1 2">
    <name type="scientific">Haloarcula vallismortis ATCC 29715</name>
    <dbReference type="NCBI Taxonomy" id="662477"/>
    <lineage>
        <taxon>Archaea</taxon>
        <taxon>Methanobacteriati</taxon>
        <taxon>Methanobacteriota</taxon>
        <taxon>Stenosarchaea group</taxon>
        <taxon>Halobacteria</taxon>
        <taxon>Halobacteriales</taxon>
        <taxon>Haloarculaceae</taxon>
        <taxon>Haloarcula</taxon>
    </lineage>
</organism>
<protein>
    <submittedName>
        <fullName evidence="1">Enoyl-CoA hydratase</fullName>
    </submittedName>
</protein>
<dbReference type="CDD" id="cd06558">
    <property type="entry name" value="crotonase-like"/>
    <property type="match status" value="1"/>
</dbReference>
<dbReference type="Pfam" id="PF00378">
    <property type="entry name" value="ECH_1"/>
    <property type="match status" value="1"/>
</dbReference>
<dbReference type="EMBL" id="AOLQ01000055">
    <property type="protein sequence ID" value="EMA05115.1"/>
    <property type="molecule type" value="Genomic_DNA"/>
</dbReference>
<dbReference type="Gene3D" id="3.90.226.10">
    <property type="entry name" value="2-enoyl-CoA Hydratase, Chain A, domain 1"/>
    <property type="match status" value="1"/>
</dbReference>
<dbReference type="AlphaFoldDB" id="M0JBQ5"/>
<proteinExistence type="predicted"/>
<dbReference type="Gene3D" id="1.10.12.10">
    <property type="entry name" value="Lyase 2-enoyl-coa Hydratase, Chain A, domain 2"/>
    <property type="match status" value="1"/>
</dbReference>
<evidence type="ECO:0000313" key="1">
    <source>
        <dbReference type="EMBL" id="EMA05115.1"/>
    </source>
</evidence>
<comment type="caution">
    <text evidence="1">The sequence shown here is derived from an EMBL/GenBank/DDBJ whole genome shotgun (WGS) entry which is preliminary data.</text>
</comment>
<dbReference type="PANTHER" id="PTHR43459:SF1">
    <property type="entry name" value="EG:BACN32G11.4 PROTEIN"/>
    <property type="match status" value="1"/>
</dbReference>
<evidence type="ECO:0000313" key="2">
    <source>
        <dbReference type="Proteomes" id="UP000011534"/>
    </source>
</evidence>
<dbReference type="SUPFAM" id="SSF52096">
    <property type="entry name" value="ClpP/crotonase"/>
    <property type="match status" value="1"/>
</dbReference>
<dbReference type="InterPro" id="IPR001753">
    <property type="entry name" value="Enoyl-CoA_hydra/iso"/>
</dbReference>
<dbReference type="PANTHER" id="PTHR43459">
    <property type="entry name" value="ENOYL-COA HYDRATASE"/>
    <property type="match status" value="1"/>
</dbReference>
<gene>
    <name evidence="1" type="ORF">C437_13425</name>
</gene>
<sequence>MSTTMRVEDGAVRRIVFDRPDVKNAMTGAVAAELADALADLDPATHDAILLTGDGDAFSAGGDIEAMSEREESTPEAYERVRTTLGRVASNILAAPVPVVAKVNGDAVGAGLSLVAVADFAYAAQSARFGASFISVGLVPDMGATAILPRLIGLRKTKELAFTGKLIDAEAAAEMDLINEAVEPAELDARTADLLETLRAQPTANLGLAKEAIHDNIGQSLQSGLRREARIQSLAYDTPAHSRGVEAFLDGRTPDFD</sequence>
<dbReference type="InterPro" id="IPR029045">
    <property type="entry name" value="ClpP/crotonase-like_dom_sf"/>
</dbReference>
<reference evidence="1 2" key="1">
    <citation type="journal article" date="2014" name="PLoS Genet.">
        <title>Phylogenetically driven sequencing of extremely halophilic archaea reveals strategies for static and dynamic osmo-response.</title>
        <authorList>
            <person name="Becker E.A."/>
            <person name="Seitzer P.M."/>
            <person name="Tritt A."/>
            <person name="Larsen D."/>
            <person name="Krusor M."/>
            <person name="Yao A.I."/>
            <person name="Wu D."/>
            <person name="Madern D."/>
            <person name="Eisen J.A."/>
            <person name="Darling A.E."/>
            <person name="Facciotti M.T."/>
        </authorList>
    </citation>
    <scope>NUCLEOTIDE SEQUENCE [LARGE SCALE GENOMIC DNA]</scope>
    <source>
        <strain evidence="1 2">ATCC 29715</strain>
    </source>
</reference>
<dbReference type="PATRIC" id="fig|662477.6.peg.2611"/>
<dbReference type="Proteomes" id="UP000011534">
    <property type="component" value="Unassembled WGS sequence"/>
</dbReference>
<accession>M0JBQ5</accession>
<dbReference type="InterPro" id="IPR014748">
    <property type="entry name" value="Enoyl-CoA_hydra_C"/>
</dbReference>
<keyword evidence="2" id="KW-1185">Reference proteome</keyword>